<comment type="caution">
    <text evidence="2">The sequence shown here is derived from an EMBL/GenBank/DDBJ whole genome shotgun (WGS) entry which is preliminary data.</text>
</comment>
<name>A0A7V9Z7Q4_9BACL</name>
<gene>
    <name evidence="2" type="ORF">HNR31_002278</name>
</gene>
<organism evidence="2 3">
    <name type="scientific">Thermaerobacillus caldiproteolyticus</name>
    <dbReference type="NCBI Taxonomy" id="247480"/>
    <lineage>
        <taxon>Bacteria</taxon>
        <taxon>Bacillati</taxon>
        <taxon>Bacillota</taxon>
        <taxon>Bacilli</taxon>
        <taxon>Bacillales</taxon>
        <taxon>Anoxybacillaceae</taxon>
        <taxon>Thermaerobacillus</taxon>
    </lineage>
</organism>
<keyword evidence="1" id="KW-1133">Transmembrane helix</keyword>
<protein>
    <recommendedName>
        <fullName evidence="4">Subunit I/II of b(O/a)3-type cytochrome C oxidase</fullName>
    </recommendedName>
</protein>
<dbReference type="Proteomes" id="UP000523087">
    <property type="component" value="Unassembled WGS sequence"/>
</dbReference>
<dbReference type="RefSeq" id="WP_181556285.1">
    <property type="nucleotide sequence ID" value="NZ_JACDUT010000006.1"/>
</dbReference>
<evidence type="ECO:0008006" key="4">
    <source>
        <dbReference type="Google" id="ProtNLM"/>
    </source>
</evidence>
<dbReference type="AlphaFoldDB" id="A0A7V9Z7Q4"/>
<reference evidence="2 3" key="1">
    <citation type="submission" date="2020-07" db="EMBL/GenBank/DDBJ databases">
        <title>Genomic Encyclopedia of Type Strains, Phase IV (KMG-IV): sequencing the most valuable type-strain genomes for metagenomic binning, comparative biology and taxonomic classification.</title>
        <authorList>
            <person name="Goeker M."/>
        </authorList>
    </citation>
    <scope>NUCLEOTIDE SEQUENCE [LARGE SCALE GENOMIC DNA]</scope>
    <source>
        <strain evidence="2 3">DSM 15730</strain>
    </source>
</reference>
<keyword evidence="1" id="KW-0812">Transmembrane</keyword>
<dbReference type="EMBL" id="JACDUT010000006">
    <property type="protein sequence ID" value="MBA2875490.1"/>
    <property type="molecule type" value="Genomic_DNA"/>
</dbReference>
<evidence type="ECO:0000313" key="2">
    <source>
        <dbReference type="EMBL" id="MBA2875490.1"/>
    </source>
</evidence>
<evidence type="ECO:0000256" key="1">
    <source>
        <dbReference type="SAM" id="Phobius"/>
    </source>
</evidence>
<keyword evidence="3" id="KW-1185">Reference proteome</keyword>
<proteinExistence type="predicted"/>
<keyword evidence="1" id="KW-0472">Membrane</keyword>
<accession>A0A7V9Z7Q4</accession>
<evidence type="ECO:0000313" key="3">
    <source>
        <dbReference type="Proteomes" id="UP000523087"/>
    </source>
</evidence>
<feature type="transmembrane region" description="Helical" evidence="1">
    <location>
        <begin position="29"/>
        <end position="48"/>
    </location>
</feature>
<sequence>MAKTELHHSKTNVRVSEEQTSLKGTLTSVFLLGFFLIFTWVSVYFLFLHRL</sequence>